<evidence type="ECO:0000256" key="2">
    <source>
        <dbReference type="ARBA" id="ARBA00007581"/>
    </source>
</evidence>
<name>A0ABU3R585_9GAMM</name>
<dbReference type="PANTHER" id="PTHR30096:SF0">
    <property type="entry name" value="4,5-DOPA DIOXYGENASE EXTRADIOL-LIKE PROTEIN"/>
    <property type="match status" value="1"/>
</dbReference>
<comment type="similarity">
    <text evidence="2">Belongs to the DODA-type extradiol aromatic ring-opening dioxygenase family.</text>
</comment>
<proteinExistence type="inferred from homology"/>
<dbReference type="SUPFAM" id="SSF53213">
    <property type="entry name" value="LigB-like"/>
    <property type="match status" value="1"/>
</dbReference>
<dbReference type="RefSeq" id="WP_315948526.1">
    <property type="nucleotide sequence ID" value="NZ_JAWCUA010000010.1"/>
</dbReference>
<keyword evidence="7" id="KW-0223">Dioxygenase</keyword>
<dbReference type="EC" id="1.13.-.-" evidence="7"/>
<dbReference type="PANTHER" id="PTHR30096">
    <property type="entry name" value="4,5-DOPA DIOXYGENASE EXTRADIOL-LIKE PROTEIN"/>
    <property type="match status" value="1"/>
</dbReference>
<dbReference type="PIRSF" id="PIRSF006157">
    <property type="entry name" value="Doxgns_DODA"/>
    <property type="match status" value="1"/>
</dbReference>
<keyword evidence="3" id="KW-0479">Metal-binding</keyword>
<evidence type="ECO:0000313" key="7">
    <source>
        <dbReference type="EMBL" id="MDU0114844.1"/>
    </source>
</evidence>
<reference evidence="7 8" key="1">
    <citation type="submission" date="2023-10" db="EMBL/GenBank/DDBJ databases">
        <title>Psychrosphaera aquimaarina strain SW33 isolated from seawater.</title>
        <authorList>
            <person name="Bayburt H."/>
            <person name="Kim J.M."/>
            <person name="Choi B.J."/>
            <person name="Jeon C.O."/>
        </authorList>
    </citation>
    <scope>NUCLEOTIDE SEQUENCE [LARGE SCALE GENOMIC DNA]</scope>
    <source>
        <strain evidence="7 8">KCTC 52743</strain>
    </source>
</reference>
<evidence type="ECO:0000259" key="6">
    <source>
        <dbReference type="Pfam" id="PF02900"/>
    </source>
</evidence>
<keyword evidence="5 7" id="KW-0560">Oxidoreductase</keyword>
<dbReference type="InterPro" id="IPR014436">
    <property type="entry name" value="Extradiol_dOase_DODA"/>
</dbReference>
<organism evidence="7 8">
    <name type="scientific">Psychrosphaera aquimarina</name>
    <dbReference type="NCBI Taxonomy" id="2044854"/>
    <lineage>
        <taxon>Bacteria</taxon>
        <taxon>Pseudomonadati</taxon>
        <taxon>Pseudomonadota</taxon>
        <taxon>Gammaproteobacteria</taxon>
        <taxon>Alteromonadales</taxon>
        <taxon>Pseudoalteromonadaceae</taxon>
        <taxon>Psychrosphaera</taxon>
    </lineage>
</organism>
<dbReference type="EMBL" id="JAWCUA010000010">
    <property type="protein sequence ID" value="MDU0114844.1"/>
    <property type="molecule type" value="Genomic_DNA"/>
</dbReference>
<protein>
    <submittedName>
        <fullName evidence="7">Class III extradiol ring-cleavage dioxygenase</fullName>
        <ecNumber evidence="7">1.13.-.-</ecNumber>
    </submittedName>
</protein>
<dbReference type="InterPro" id="IPR004183">
    <property type="entry name" value="Xdiol_dOase_suB"/>
</dbReference>
<comment type="caution">
    <text evidence="7">The sequence shown here is derived from an EMBL/GenBank/DDBJ whole genome shotgun (WGS) entry which is preliminary data.</text>
</comment>
<feature type="domain" description="Extradiol ring-cleavage dioxygenase class III enzyme subunit B" evidence="6">
    <location>
        <begin position="32"/>
        <end position="245"/>
    </location>
</feature>
<keyword evidence="8" id="KW-1185">Reference proteome</keyword>
<accession>A0ABU3R585</accession>
<dbReference type="Proteomes" id="UP001257914">
    <property type="component" value="Unassembled WGS sequence"/>
</dbReference>
<comment type="cofactor">
    <cofactor evidence="1">
        <name>Zn(2+)</name>
        <dbReference type="ChEBI" id="CHEBI:29105"/>
    </cofactor>
</comment>
<dbReference type="Gene3D" id="3.40.830.10">
    <property type="entry name" value="LigB-like"/>
    <property type="match status" value="1"/>
</dbReference>
<keyword evidence="4" id="KW-0862">Zinc</keyword>
<dbReference type="CDD" id="cd07363">
    <property type="entry name" value="45_DOPA_Dioxygenase"/>
    <property type="match status" value="1"/>
</dbReference>
<evidence type="ECO:0000256" key="4">
    <source>
        <dbReference type="ARBA" id="ARBA00022833"/>
    </source>
</evidence>
<gene>
    <name evidence="7" type="ORF">RT723_17965</name>
</gene>
<evidence type="ECO:0000256" key="1">
    <source>
        <dbReference type="ARBA" id="ARBA00001947"/>
    </source>
</evidence>
<evidence type="ECO:0000256" key="5">
    <source>
        <dbReference type="ARBA" id="ARBA00023002"/>
    </source>
</evidence>
<evidence type="ECO:0000313" key="8">
    <source>
        <dbReference type="Proteomes" id="UP001257914"/>
    </source>
</evidence>
<sequence length="267" mass="29995">MNINTSNQAQSALMPVIYIPHGGGPMPLLGDADHKELIAYLSQIHNNIETPKVILMITAHWESHNVSISSSPQPGMIYDYGGFPQETYQYQYPASGEPKVANQIADLFKAKGIKSNLDMNRGYDHGTFVPLMLMYPNADIPVVQMSLLRSLNPKEHIKIGEALSTLRKQGVLIVGSGMSFHNFRGSLEESIEFDNWLNETLTANDMEQSKQDLIQWEQAPSARACHAREEHLLPMHVCFGAAMKQNTPATRVFSDYLFNRKISAFMW</sequence>
<dbReference type="GO" id="GO:0051213">
    <property type="term" value="F:dioxygenase activity"/>
    <property type="evidence" value="ECO:0007669"/>
    <property type="project" value="UniProtKB-KW"/>
</dbReference>
<dbReference type="Pfam" id="PF02900">
    <property type="entry name" value="LigB"/>
    <property type="match status" value="1"/>
</dbReference>
<evidence type="ECO:0000256" key="3">
    <source>
        <dbReference type="ARBA" id="ARBA00022723"/>
    </source>
</evidence>